<dbReference type="RefSeq" id="WP_078765551.1">
    <property type="nucleotide sequence ID" value="NZ_FUXZ01000004.1"/>
</dbReference>
<evidence type="ECO:0000256" key="1">
    <source>
        <dbReference type="ARBA" id="ARBA00000085"/>
    </source>
</evidence>
<evidence type="ECO:0000256" key="2">
    <source>
        <dbReference type="ARBA" id="ARBA00004651"/>
    </source>
</evidence>
<keyword evidence="9" id="KW-0902">Two-component regulatory system</keyword>
<evidence type="ECO:0000313" key="14">
    <source>
        <dbReference type="Proteomes" id="UP000190814"/>
    </source>
</evidence>
<keyword evidence="8 11" id="KW-1133">Transmembrane helix</keyword>
<dbReference type="Gene3D" id="3.30.565.10">
    <property type="entry name" value="Histidine kinase-like ATPase, C-terminal domain"/>
    <property type="match status" value="1"/>
</dbReference>
<dbReference type="InterPro" id="IPR036890">
    <property type="entry name" value="HATPase_C_sf"/>
</dbReference>
<feature type="transmembrane region" description="Helical" evidence="11">
    <location>
        <begin position="12"/>
        <end position="31"/>
    </location>
</feature>
<dbReference type="PANTHER" id="PTHR45453">
    <property type="entry name" value="PHOSPHATE REGULON SENSOR PROTEIN PHOR"/>
    <property type="match status" value="1"/>
</dbReference>
<protein>
    <recommendedName>
        <fullName evidence="3">histidine kinase</fullName>
        <ecNumber evidence="3">2.7.13.3</ecNumber>
    </recommendedName>
</protein>
<name>A0A1T4VCE1_9FIRM</name>
<reference evidence="13 14" key="1">
    <citation type="submission" date="2017-02" db="EMBL/GenBank/DDBJ databases">
        <authorList>
            <person name="Peterson S.W."/>
        </authorList>
    </citation>
    <scope>NUCLEOTIDE SEQUENCE [LARGE SCALE GENOMIC DNA]</scope>
    <source>
        <strain evidence="13 14">ATCC 35992</strain>
    </source>
</reference>
<dbReference type="InterPro" id="IPR003594">
    <property type="entry name" value="HATPase_dom"/>
</dbReference>
<organism evidence="13 14">
    <name type="scientific">Eubacterium uniforme</name>
    <dbReference type="NCBI Taxonomy" id="39495"/>
    <lineage>
        <taxon>Bacteria</taxon>
        <taxon>Bacillati</taxon>
        <taxon>Bacillota</taxon>
        <taxon>Clostridia</taxon>
        <taxon>Eubacteriales</taxon>
        <taxon>Eubacteriaceae</taxon>
        <taxon>Eubacterium</taxon>
    </lineage>
</organism>
<dbReference type="EC" id="2.7.13.3" evidence="3"/>
<comment type="catalytic activity">
    <reaction evidence="1">
        <text>ATP + protein L-histidine = ADP + protein N-phospho-L-histidine.</text>
        <dbReference type="EC" id="2.7.13.3"/>
    </reaction>
</comment>
<feature type="transmembrane region" description="Helical" evidence="11">
    <location>
        <begin position="37"/>
        <end position="59"/>
    </location>
</feature>
<dbReference type="PRINTS" id="PR00344">
    <property type="entry name" value="BCTRLSENSOR"/>
</dbReference>
<dbReference type="EMBL" id="FUXZ01000004">
    <property type="protein sequence ID" value="SKA62632.1"/>
    <property type="molecule type" value="Genomic_DNA"/>
</dbReference>
<evidence type="ECO:0000256" key="5">
    <source>
        <dbReference type="ARBA" id="ARBA00022679"/>
    </source>
</evidence>
<dbReference type="Pfam" id="PF02518">
    <property type="entry name" value="HATPase_c"/>
    <property type="match status" value="1"/>
</dbReference>
<proteinExistence type="predicted"/>
<dbReference type="InterPro" id="IPR004358">
    <property type="entry name" value="Sig_transdc_His_kin-like_C"/>
</dbReference>
<evidence type="ECO:0000256" key="10">
    <source>
        <dbReference type="ARBA" id="ARBA00023136"/>
    </source>
</evidence>
<comment type="subcellular location">
    <subcellularLocation>
        <location evidence="2">Cell membrane</location>
        <topology evidence="2">Multi-pass membrane protein</topology>
    </subcellularLocation>
</comment>
<evidence type="ECO:0000256" key="3">
    <source>
        <dbReference type="ARBA" id="ARBA00012438"/>
    </source>
</evidence>
<dbReference type="PANTHER" id="PTHR45453:SF2">
    <property type="entry name" value="HISTIDINE KINASE"/>
    <property type="match status" value="1"/>
</dbReference>
<dbReference type="PROSITE" id="PS50109">
    <property type="entry name" value="HIS_KIN"/>
    <property type="match status" value="1"/>
</dbReference>
<dbReference type="GO" id="GO:0004721">
    <property type="term" value="F:phosphoprotein phosphatase activity"/>
    <property type="evidence" value="ECO:0007669"/>
    <property type="project" value="TreeGrafter"/>
</dbReference>
<keyword evidence="4" id="KW-1003">Cell membrane</keyword>
<evidence type="ECO:0000256" key="11">
    <source>
        <dbReference type="SAM" id="Phobius"/>
    </source>
</evidence>
<evidence type="ECO:0000256" key="9">
    <source>
        <dbReference type="ARBA" id="ARBA00023012"/>
    </source>
</evidence>
<evidence type="ECO:0000313" key="13">
    <source>
        <dbReference type="EMBL" id="SKA62632.1"/>
    </source>
</evidence>
<evidence type="ECO:0000256" key="8">
    <source>
        <dbReference type="ARBA" id="ARBA00022989"/>
    </source>
</evidence>
<keyword evidence="7" id="KW-0418">Kinase</keyword>
<accession>A0A1T4VCE1</accession>
<dbReference type="GO" id="GO:0016036">
    <property type="term" value="P:cellular response to phosphate starvation"/>
    <property type="evidence" value="ECO:0007669"/>
    <property type="project" value="TreeGrafter"/>
</dbReference>
<dbReference type="OrthoDB" id="9780487at2"/>
<dbReference type="Proteomes" id="UP000190814">
    <property type="component" value="Unassembled WGS sequence"/>
</dbReference>
<evidence type="ECO:0000259" key="12">
    <source>
        <dbReference type="PROSITE" id="PS50109"/>
    </source>
</evidence>
<keyword evidence="6 11" id="KW-0812">Transmembrane</keyword>
<dbReference type="SUPFAM" id="SSF55874">
    <property type="entry name" value="ATPase domain of HSP90 chaperone/DNA topoisomerase II/histidine kinase"/>
    <property type="match status" value="1"/>
</dbReference>
<gene>
    <name evidence="13" type="ORF">SAMN02745111_00662</name>
</gene>
<keyword evidence="10 11" id="KW-0472">Membrane</keyword>
<dbReference type="InterPro" id="IPR005467">
    <property type="entry name" value="His_kinase_dom"/>
</dbReference>
<sequence length="338" mass="39049">MSFKSFLRDKAITIGLIAFALVTVEIFLLIYDLEMYIRIYILVAIFIAFFLGITIEYILKKRYFDKVTKQLDDLDDKYLINEVMDRASFVEGEMFQDILRKTEKSRFENVAKYENSQKEYKEYIELWIHEIKIPIATAKLISDNNKNEFTKRISNELDSVEDYVDQALFYARSNTVEKDYIIRKTLLSDVVSEIIRKNKNALISSRVKVDLSNLDIEVRTDGKWLSFILNQIIGNSIKYMDKEESVIKITSHKGKENIILTIEDNGIGISEDELERVFEKGFTGTNGRMMGKKSTGIGLYLAKKLCDKLEHNIIVESEEGKGTKVSLVFPESSLVNLT</sequence>
<keyword evidence="14" id="KW-1185">Reference proteome</keyword>
<evidence type="ECO:0000256" key="6">
    <source>
        <dbReference type="ARBA" id="ARBA00022692"/>
    </source>
</evidence>
<dbReference type="GO" id="GO:0000155">
    <property type="term" value="F:phosphorelay sensor kinase activity"/>
    <property type="evidence" value="ECO:0007669"/>
    <property type="project" value="TreeGrafter"/>
</dbReference>
<dbReference type="SMART" id="SM00387">
    <property type="entry name" value="HATPase_c"/>
    <property type="match status" value="1"/>
</dbReference>
<evidence type="ECO:0000256" key="7">
    <source>
        <dbReference type="ARBA" id="ARBA00022777"/>
    </source>
</evidence>
<feature type="domain" description="Histidine kinase" evidence="12">
    <location>
        <begin position="126"/>
        <end position="333"/>
    </location>
</feature>
<evidence type="ECO:0000256" key="4">
    <source>
        <dbReference type="ARBA" id="ARBA00022475"/>
    </source>
</evidence>
<dbReference type="AlphaFoldDB" id="A0A1T4VCE1"/>
<keyword evidence="5" id="KW-0808">Transferase</keyword>
<dbReference type="GO" id="GO:0005886">
    <property type="term" value="C:plasma membrane"/>
    <property type="evidence" value="ECO:0007669"/>
    <property type="project" value="UniProtKB-SubCell"/>
</dbReference>
<dbReference type="InterPro" id="IPR050351">
    <property type="entry name" value="BphY/WalK/GraS-like"/>
</dbReference>
<dbReference type="STRING" id="39495.SAMN02745111_00662"/>